<keyword evidence="1" id="KW-0732">Signal</keyword>
<dbReference type="eggNOG" id="ENOG502ZURQ">
    <property type="taxonomic scope" value="Bacteria"/>
</dbReference>
<organism evidence="2 3">
    <name type="scientific">Thioclava indica</name>
    <dbReference type="NCBI Taxonomy" id="1353528"/>
    <lineage>
        <taxon>Bacteria</taxon>
        <taxon>Pseudomonadati</taxon>
        <taxon>Pseudomonadota</taxon>
        <taxon>Alphaproteobacteria</taxon>
        <taxon>Rhodobacterales</taxon>
        <taxon>Paracoccaceae</taxon>
        <taxon>Thioclava</taxon>
    </lineage>
</organism>
<protein>
    <submittedName>
        <fullName evidence="2">Uncharacterized protein</fullName>
    </submittedName>
</protein>
<dbReference type="AlphaFoldDB" id="A0A074JPF0"/>
<dbReference type="RefSeq" id="WP_156023941.1">
    <property type="nucleotide sequence ID" value="NZ_AUNB01000040.1"/>
</dbReference>
<sequence>MLRTPALLTLICLTAACAGAPGEYPKLVPLDSLLSNEPLTPSPAPALETRADALRARADALRRVDVVDETDLGAQ</sequence>
<dbReference type="PROSITE" id="PS51257">
    <property type="entry name" value="PROKAR_LIPOPROTEIN"/>
    <property type="match status" value="1"/>
</dbReference>
<proteinExistence type="predicted"/>
<keyword evidence="3" id="KW-1185">Reference proteome</keyword>
<dbReference type="STRING" id="1353528.DT23_05295"/>
<feature type="signal peptide" evidence="1">
    <location>
        <begin position="1"/>
        <end position="20"/>
    </location>
</feature>
<evidence type="ECO:0000256" key="1">
    <source>
        <dbReference type="SAM" id="SignalP"/>
    </source>
</evidence>
<reference evidence="2 3" key="1">
    <citation type="journal article" date="2015" name="Antonie Van Leeuwenhoek">
        <title>Thioclava indica sp. nov., isolated from surface seawater of the Indian Ocean.</title>
        <authorList>
            <person name="Liu Y."/>
            <person name="Lai Q."/>
            <person name="Du J."/>
            <person name="Xu H."/>
            <person name="Jiang L."/>
            <person name="Shao Z."/>
        </authorList>
    </citation>
    <scope>NUCLEOTIDE SEQUENCE [LARGE SCALE GENOMIC DNA]</scope>
    <source>
        <strain evidence="2 3">DT23-4</strain>
    </source>
</reference>
<accession>A0A074JPF0</accession>
<gene>
    <name evidence="2" type="ORF">DT23_05295</name>
</gene>
<evidence type="ECO:0000313" key="2">
    <source>
        <dbReference type="EMBL" id="KEO57488.1"/>
    </source>
</evidence>
<feature type="chain" id="PRO_5001695009" evidence="1">
    <location>
        <begin position="21"/>
        <end position="75"/>
    </location>
</feature>
<dbReference type="EMBL" id="AUNB01000040">
    <property type="protein sequence ID" value="KEO57488.1"/>
    <property type="molecule type" value="Genomic_DNA"/>
</dbReference>
<evidence type="ECO:0000313" key="3">
    <source>
        <dbReference type="Proteomes" id="UP000027471"/>
    </source>
</evidence>
<dbReference type="Proteomes" id="UP000027471">
    <property type="component" value="Unassembled WGS sequence"/>
</dbReference>
<comment type="caution">
    <text evidence="2">The sequence shown here is derived from an EMBL/GenBank/DDBJ whole genome shotgun (WGS) entry which is preliminary data.</text>
</comment>
<name>A0A074JPF0_9RHOB</name>